<evidence type="ECO:0000313" key="1">
    <source>
        <dbReference type="EMBL" id="EXJ12006.1"/>
    </source>
</evidence>
<comment type="caution">
    <text evidence="1">The sequence shown here is derived from an EMBL/GenBank/DDBJ whole genome shotgun (WGS) entry which is preliminary data.</text>
</comment>
<dbReference type="STRING" id="1229521.D791_00888"/>
<dbReference type="PATRIC" id="fig|1229521.3.peg.901"/>
<dbReference type="EMBL" id="AONB01000003">
    <property type="protein sequence ID" value="EXJ12006.1"/>
    <property type="molecule type" value="Genomic_DNA"/>
</dbReference>
<dbReference type="EC" id="4.2.-.-" evidence="1"/>
<gene>
    <name evidence="1" type="primary">xylJ_1</name>
    <name evidence="1" type="ORF">D791_00888</name>
</gene>
<dbReference type="PANTHER" id="PTHR30143:SF0">
    <property type="entry name" value="2-KETO-4-PENTENOATE HYDRATASE"/>
    <property type="match status" value="1"/>
</dbReference>
<dbReference type="Proteomes" id="UP000019464">
    <property type="component" value="Unassembled WGS sequence"/>
</dbReference>
<dbReference type="InterPro" id="IPR036663">
    <property type="entry name" value="Fumarylacetoacetase_C_sf"/>
</dbReference>
<evidence type="ECO:0000313" key="2">
    <source>
        <dbReference type="Proteomes" id="UP000019464"/>
    </source>
</evidence>
<accession>W9V4Z4</accession>
<dbReference type="Gene3D" id="3.90.850.10">
    <property type="entry name" value="Fumarylacetoacetase-like, C-terminal domain"/>
    <property type="match status" value="1"/>
</dbReference>
<sequence>MDKQQIQACGDELFEAMVQRKALRPLTERFSEITLDDAYNISLRMLERRLDAGERIIGKKIGVTSKAVQNMLNVHQPDFGYLTDAMAFSKAKRCRSPRV</sequence>
<name>W9V4Z4_9GAMM</name>
<dbReference type="PANTHER" id="PTHR30143">
    <property type="entry name" value="ACID HYDRATASE"/>
    <property type="match status" value="1"/>
</dbReference>
<organism evidence="1 2">
    <name type="scientific">Nitrincola nitratireducens</name>
    <dbReference type="NCBI Taxonomy" id="1229521"/>
    <lineage>
        <taxon>Bacteria</taxon>
        <taxon>Pseudomonadati</taxon>
        <taxon>Pseudomonadota</taxon>
        <taxon>Gammaproteobacteria</taxon>
        <taxon>Oceanospirillales</taxon>
        <taxon>Oceanospirillaceae</taxon>
        <taxon>Nitrincola</taxon>
    </lineage>
</organism>
<keyword evidence="2" id="KW-1185">Reference proteome</keyword>
<reference evidence="1 2" key="2">
    <citation type="journal article" date="2015" name="Syst. Appl. Microbiol.">
        <title>Nitrincola nitratireducens sp. nov. isolated from a haloalkaline crater lake.</title>
        <authorList>
            <person name="Singh A."/>
            <person name="Vaidya B."/>
            <person name="Tanuku N.R."/>
            <person name="Pinnaka A.K."/>
        </authorList>
    </citation>
    <scope>NUCLEOTIDE SEQUENCE [LARGE SCALE GENOMIC DNA]</scope>
    <source>
        <strain evidence="1 2">AK23</strain>
    </source>
</reference>
<reference evidence="2" key="1">
    <citation type="submission" date="2012-11" db="EMBL/GenBank/DDBJ databases">
        <authorList>
            <person name="Singh A."/>
            <person name="Pinnaka A.K."/>
            <person name="Vaidya B."/>
        </authorList>
    </citation>
    <scope>NUCLEOTIDE SEQUENCE [LARGE SCALE GENOMIC DNA]</scope>
    <source>
        <strain evidence="2">AK23</strain>
    </source>
</reference>
<dbReference type="SUPFAM" id="SSF56529">
    <property type="entry name" value="FAH"/>
    <property type="match status" value="1"/>
</dbReference>
<dbReference type="GO" id="GO:0008684">
    <property type="term" value="F:2-oxopent-4-enoate hydratase activity"/>
    <property type="evidence" value="ECO:0007669"/>
    <property type="project" value="TreeGrafter"/>
</dbReference>
<dbReference type="GO" id="GO:0005737">
    <property type="term" value="C:cytoplasm"/>
    <property type="evidence" value="ECO:0007669"/>
    <property type="project" value="TreeGrafter"/>
</dbReference>
<dbReference type="InterPro" id="IPR050772">
    <property type="entry name" value="Hydratase-Decarb/MhpD_sf"/>
</dbReference>
<dbReference type="AlphaFoldDB" id="W9V4Z4"/>
<protein>
    <submittedName>
        <fullName evidence="1">2-hydroxypent-2,4-dienoate hydratase</fullName>
        <ecNumber evidence="1">4.2.-.-</ecNumber>
    </submittedName>
</protein>
<proteinExistence type="predicted"/>
<keyword evidence="1" id="KW-0456">Lyase</keyword>